<comment type="caution">
    <text evidence="1">The sequence shown here is derived from an EMBL/GenBank/DDBJ whole genome shotgun (WGS) entry which is preliminary data.</text>
</comment>
<keyword evidence="1" id="KW-0456">Lyase</keyword>
<dbReference type="InterPro" id="IPR004927">
    <property type="entry name" value="MerB"/>
</dbReference>
<evidence type="ECO:0000313" key="2">
    <source>
        <dbReference type="Proteomes" id="UP000597444"/>
    </source>
</evidence>
<organism evidence="1 2">
    <name type="scientific">Reticulibacter mediterranei</name>
    <dbReference type="NCBI Taxonomy" id="2778369"/>
    <lineage>
        <taxon>Bacteria</taxon>
        <taxon>Bacillati</taxon>
        <taxon>Chloroflexota</taxon>
        <taxon>Ktedonobacteria</taxon>
        <taxon>Ktedonobacterales</taxon>
        <taxon>Reticulibacteraceae</taxon>
        <taxon>Reticulibacter</taxon>
    </lineage>
</organism>
<dbReference type="InterPro" id="IPR036390">
    <property type="entry name" value="WH_DNA-bd_sf"/>
</dbReference>
<dbReference type="Gene3D" id="3.30.450.410">
    <property type="match status" value="1"/>
</dbReference>
<reference evidence="1" key="1">
    <citation type="submission" date="2020-10" db="EMBL/GenBank/DDBJ databases">
        <title>Taxonomic study of unclassified bacteria belonging to the class Ktedonobacteria.</title>
        <authorList>
            <person name="Yabe S."/>
            <person name="Wang C.M."/>
            <person name="Zheng Y."/>
            <person name="Sakai Y."/>
            <person name="Cavaletti L."/>
            <person name="Monciardini P."/>
            <person name="Donadio S."/>
        </authorList>
    </citation>
    <scope>NUCLEOTIDE SEQUENCE</scope>
    <source>
        <strain evidence="1">ID150040</strain>
    </source>
</reference>
<dbReference type="SUPFAM" id="SSF160387">
    <property type="entry name" value="NosL/MerB-like"/>
    <property type="match status" value="1"/>
</dbReference>
<dbReference type="RefSeq" id="WP_220205004.1">
    <property type="nucleotide sequence ID" value="NZ_BNJK01000001.1"/>
</dbReference>
<dbReference type="InterPro" id="IPR053717">
    <property type="entry name" value="MerB_lyase_sf"/>
</dbReference>
<dbReference type="Pfam" id="PF03243">
    <property type="entry name" value="MerB"/>
    <property type="match status" value="1"/>
</dbReference>
<proteinExistence type="predicted"/>
<dbReference type="SUPFAM" id="SSF46785">
    <property type="entry name" value="Winged helix' DNA-binding domain"/>
    <property type="match status" value="1"/>
</dbReference>
<name>A0A8J3INJ7_9CHLR</name>
<keyword evidence="2" id="KW-1185">Reference proteome</keyword>
<sequence>MNQPSLELLADQLAAHLDCTRNLACQKIFQLLAETGQPLAPMDVASRLQISPERLAAHLSHAPDTEFDGEGKIIGWGITLVPTQHQFWVKGHSLFTWCAFDTVLFPYLLQAKAQVRSLCQTTGRPIIFSVTPEGIIDFAPATSVLSLTLPSARCECVRGTFCAQSHFFQTMEMALPWITLHPEAVLLPIEEAIALGHLTAQMVSGKFPLEPEMPLISSES</sequence>
<protein>
    <submittedName>
        <fullName evidence="1">Alkylmercury lyase</fullName>
    </submittedName>
</protein>
<dbReference type="GO" id="GO:0018836">
    <property type="term" value="F:alkylmercury lyase activity"/>
    <property type="evidence" value="ECO:0007669"/>
    <property type="project" value="InterPro"/>
</dbReference>
<dbReference type="EMBL" id="BNJK01000001">
    <property type="protein sequence ID" value="GHO94257.1"/>
    <property type="molecule type" value="Genomic_DNA"/>
</dbReference>
<dbReference type="AlphaFoldDB" id="A0A8J3INJ7"/>
<gene>
    <name evidence="1" type="primary">merB</name>
    <name evidence="1" type="ORF">KSF_043050</name>
</gene>
<dbReference type="Proteomes" id="UP000597444">
    <property type="component" value="Unassembled WGS sequence"/>
</dbReference>
<evidence type="ECO:0000313" key="1">
    <source>
        <dbReference type="EMBL" id="GHO94257.1"/>
    </source>
</evidence>
<dbReference type="PRINTS" id="PR01699">
    <property type="entry name" value="ORGNOHGLYASE"/>
</dbReference>
<accession>A0A8J3INJ7</accession>